<gene>
    <name evidence="1" type="ORF">GCM10007170_37400</name>
</gene>
<accession>A0ABQ2AWS3</accession>
<evidence type="ECO:0000313" key="2">
    <source>
        <dbReference type="Proteomes" id="UP000643279"/>
    </source>
</evidence>
<evidence type="ECO:0008006" key="3">
    <source>
        <dbReference type="Google" id="ProtNLM"/>
    </source>
</evidence>
<dbReference type="RefSeq" id="WP_188573043.1">
    <property type="nucleotide sequence ID" value="NZ_BMFW01000026.1"/>
</dbReference>
<comment type="caution">
    <text evidence="1">The sequence shown here is derived from an EMBL/GenBank/DDBJ whole genome shotgun (WGS) entry which is preliminary data.</text>
</comment>
<dbReference type="Proteomes" id="UP000643279">
    <property type="component" value="Unassembled WGS sequence"/>
</dbReference>
<sequence>MTPTRSADELLGVDSPAWPWLETLLAGAVVDFKVLLADDTSKRNVLFRLQVTAASTLGAIASNCAAIVIDHGWVRVLGAGANGIEDIATVNALGDPDHRAALPGHLVIAYDVLGGVFAINHHDLPAEPGEVCYWGPDTLEWTSLRAGHTAFVEWLVRGGATEFYCELRWPGWEEEVAALSLDEGISVYPFLFTEEGRNIATAARKAVPFRELLYLNEHMAKSLSARSE</sequence>
<dbReference type="InterPro" id="IPR021239">
    <property type="entry name" value="DUF2625"/>
</dbReference>
<name>A0ABQ2AWS3_9MICC</name>
<dbReference type="Pfam" id="PF10946">
    <property type="entry name" value="DUF2625"/>
    <property type="match status" value="1"/>
</dbReference>
<protein>
    <recommendedName>
        <fullName evidence="3">DUF2625 family protein</fullName>
    </recommendedName>
</protein>
<evidence type="ECO:0000313" key="1">
    <source>
        <dbReference type="EMBL" id="GGI00384.1"/>
    </source>
</evidence>
<reference evidence="2" key="1">
    <citation type="journal article" date="2019" name="Int. J. Syst. Evol. Microbiol.">
        <title>The Global Catalogue of Microorganisms (GCM) 10K type strain sequencing project: providing services to taxonomists for standard genome sequencing and annotation.</title>
        <authorList>
            <consortium name="The Broad Institute Genomics Platform"/>
            <consortium name="The Broad Institute Genome Sequencing Center for Infectious Disease"/>
            <person name="Wu L."/>
            <person name="Ma J."/>
        </authorList>
    </citation>
    <scope>NUCLEOTIDE SEQUENCE [LARGE SCALE GENOMIC DNA]</scope>
    <source>
        <strain evidence="2">CGMCC 1.12778</strain>
    </source>
</reference>
<proteinExistence type="predicted"/>
<keyword evidence="2" id="KW-1185">Reference proteome</keyword>
<organism evidence="1 2">
    <name type="scientific">Arthrobacter liuii</name>
    <dbReference type="NCBI Taxonomy" id="1476996"/>
    <lineage>
        <taxon>Bacteria</taxon>
        <taxon>Bacillati</taxon>
        <taxon>Actinomycetota</taxon>
        <taxon>Actinomycetes</taxon>
        <taxon>Micrococcales</taxon>
        <taxon>Micrococcaceae</taxon>
        <taxon>Arthrobacter</taxon>
    </lineage>
</organism>
<dbReference type="EMBL" id="BMFW01000026">
    <property type="protein sequence ID" value="GGI00384.1"/>
    <property type="molecule type" value="Genomic_DNA"/>
</dbReference>